<dbReference type="InterPro" id="IPR011051">
    <property type="entry name" value="RmlC_Cupin_sf"/>
</dbReference>
<accession>D4E6T4</accession>
<evidence type="ECO:0000313" key="5">
    <source>
        <dbReference type="EMBL" id="EFE94310.1"/>
    </source>
</evidence>
<dbReference type="InterPro" id="IPR050807">
    <property type="entry name" value="TransReg_Diox_bact_type"/>
</dbReference>
<protein>
    <submittedName>
        <fullName evidence="5">DNA-binding helix-turn-helix protein</fullName>
    </submittedName>
</protein>
<keyword evidence="1" id="KW-0805">Transcription regulation</keyword>
<dbReference type="PROSITE" id="PS50943">
    <property type="entry name" value="HTH_CROC1"/>
    <property type="match status" value="1"/>
</dbReference>
<dbReference type="HOGENOM" id="CLU_085376_5_0_6"/>
<dbReference type="CDD" id="cd02209">
    <property type="entry name" value="cupin_XRE_C"/>
    <property type="match status" value="1"/>
</dbReference>
<dbReference type="AlphaFoldDB" id="D4E6T4"/>
<dbReference type="InterPro" id="IPR010982">
    <property type="entry name" value="Lambda_DNA-bd_dom_sf"/>
</dbReference>
<dbReference type="Gene3D" id="1.10.260.40">
    <property type="entry name" value="lambda repressor-like DNA-binding domains"/>
    <property type="match status" value="1"/>
</dbReference>
<dbReference type="InterPro" id="IPR014710">
    <property type="entry name" value="RmlC-like_jellyroll"/>
</dbReference>
<keyword evidence="6" id="KW-1185">Reference proteome</keyword>
<dbReference type="Gene3D" id="2.60.120.10">
    <property type="entry name" value="Jelly Rolls"/>
    <property type="match status" value="1"/>
</dbReference>
<dbReference type="Pfam" id="PF07883">
    <property type="entry name" value="Cupin_2"/>
    <property type="match status" value="1"/>
</dbReference>
<dbReference type="CDD" id="cd00093">
    <property type="entry name" value="HTH_XRE"/>
    <property type="match status" value="1"/>
</dbReference>
<reference evidence="5 6" key="1">
    <citation type="submission" date="2010-01" db="EMBL/GenBank/DDBJ databases">
        <authorList>
            <person name="Muzny D."/>
            <person name="Qin X."/>
            <person name="Deng J."/>
            <person name="Jiang H."/>
            <person name="Liu Y."/>
            <person name="Qu J."/>
            <person name="Song X.-Z."/>
            <person name="Zhang L."/>
            <person name="Thornton R."/>
            <person name="Coyle M."/>
            <person name="Francisco L."/>
            <person name="Jackson L."/>
            <person name="Javaid M."/>
            <person name="Korchina V."/>
            <person name="Kovar C."/>
            <person name="Mata R."/>
            <person name="Mathew T."/>
            <person name="Ngo R."/>
            <person name="Nguyen L."/>
            <person name="Nguyen N."/>
            <person name="Okwuonu G."/>
            <person name="Ongeri F."/>
            <person name="Pham C."/>
            <person name="Simmons D."/>
            <person name="Wilczek-Boney K."/>
            <person name="Hale W."/>
            <person name="Jakkamsetti A."/>
            <person name="Pham P."/>
            <person name="Ruth R."/>
            <person name="San Lucas F."/>
            <person name="Warren J."/>
            <person name="Zhang J."/>
            <person name="Zhao Z."/>
            <person name="Zhou C."/>
            <person name="Zhu D."/>
            <person name="Lee S."/>
            <person name="Bess C."/>
            <person name="Blankenburg K."/>
            <person name="Forbes L."/>
            <person name="Fu Q."/>
            <person name="Gubbala S."/>
            <person name="Hirani K."/>
            <person name="Jayaseelan J.C."/>
            <person name="Lara F."/>
            <person name="Munidasa M."/>
            <person name="Palculict T."/>
            <person name="Patil S."/>
            <person name="Pu L.-L."/>
            <person name="Saada N."/>
            <person name="Tang L."/>
            <person name="Weissenberger G."/>
            <person name="Zhu Y."/>
            <person name="Hemphill L."/>
            <person name="Shang Y."/>
            <person name="Youmans B."/>
            <person name="Ayvaz T."/>
            <person name="Ross M."/>
            <person name="Santibanez J."/>
            <person name="Aqrawi P."/>
            <person name="Gross S."/>
            <person name="Joshi V."/>
            <person name="Fowler G."/>
            <person name="Nazareth L."/>
            <person name="Reid J."/>
            <person name="Worley K."/>
            <person name="Petrosino J."/>
            <person name="Highlander S."/>
            <person name="Gibbs R."/>
        </authorList>
    </citation>
    <scope>NUCLEOTIDE SEQUENCE [LARGE SCALE GENOMIC DNA]</scope>
    <source>
        <strain evidence="5 6">DSM 4582</strain>
    </source>
</reference>
<keyword evidence="3" id="KW-0804">Transcription</keyword>
<dbReference type="InterPro" id="IPR013096">
    <property type="entry name" value="Cupin_2"/>
</dbReference>
<dbReference type="EMBL" id="ADBY01000054">
    <property type="protein sequence ID" value="EFE94310.1"/>
    <property type="molecule type" value="Genomic_DNA"/>
</dbReference>
<name>D4E6T4_SEROD</name>
<dbReference type="InterPro" id="IPR001387">
    <property type="entry name" value="Cro/C1-type_HTH"/>
</dbReference>
<dbReference type="GO" id="GO:0003700">
    <property type="term" value="F:DNA-binding transcription factor activity"/>
    <property type="evidence" value="ECO:0007669"/>
    <property type="project" value="TreeGrafter"/>
</dbReference>
<evidence type="ECO:0000259" key="4">
    <source>
        <dbReference type="PROSITE" id="PS50943"/>
    </source>
</evidence>
<dbReference type="STRING" id="667129.HMPREF0758_3884"/>
<evidence type="ECO:0000256" key="2">
    <source>
        <dbReference type="ARBA" id="ARBA00023125"/>
    </source>
</evidence>
<dbReference type="SUPFAM" id="SSF47413">
    <property type="entry name" value="lambda repressor-like DNA-binding domains"/>
    <property type="match status" value="1"/>
</dbReference>
<comment type="caution">
    <text evidence="5">The sequence shown here is derived from an EMBL/GenBank/DDBJ whole genome shotgun (WGS) entry which is preliminary data.</text>
</comment>
<dbReference type="SUPFAM" id="SSF51182">
    <property type="entry name" value="RmlC-like cupins"/>
    <property type="match status" value="1"/>
</dbReference>
<sequence>MIVRYNARMAEHSTVRYSAQGAIIAEKQELIMQELTNHLAHTLKHLRAERAWSLAQAAEHTGVSKAMLGQIERGESSPTVATLWKIATGFNVAFSVFLEGAQPASQTMLHRHGNLPVFDQANASMRVMPLFPYDRQLGFDMFDIVLAAGATSASSPHESGVIEHVVVIDGLLDLAIDGQWTRLAAGEAIRFQADCPHVYRNTSQRAVRFHDLIHYPVNASPAAIAQREF</sequence>
<evidence type="ECO:0000313" key="6">
    <source>
        <dbReference type="Proteomes" id="UP000005723"/>
    </source>
</evidence>
<dbReference type="PANTHER" id="PTHR46797">
    <property type="entry name" value="HTH-TYPE TRANSCRIPTIONAL REGULATOR"/>
    <property type="match status" value="1"/>
</dbReference>
<proteinExistence type="predicted"/>
<gene>
    <name evidence="5" type="primary">ydcN</name>
    <name evidence="5" type="ORF">HMPREF0758_3884</name>
</gene>
<evidence type="ECO:0000256" key="1">
    <source>
        <dbReference type="ARBA" id="ARBA00023015"/>
    </source>
</evidence>
<dbReference type="Proteomes" id="UP000005723">
    <property type="component" value="Unassembled WGS sequence"/>
</dbReference>
<organism evidence="5 6">
    <name type="scientific">Serratia odorifera DSM 4582</name>
    <dbReference type="NCBI Taxonomy" id="667129"/>
    <lineage>
        <taxon>Bacteria</taxon>
        <taxon>Pseudomonadati</taxon>
        <taxon>Pseudomonadota</taxon>
        <taxon>Gammaproteobacteria</taxon>
        <taxon>Enterobacterales</taxon>
        <taxon>Yersiniaceae</taxon>
        <taxon>Serratia</taxon>
    </lineage>
</organism>
<dbReference type="PANTHER" id="PTHR46797:SF23">
    <property type="entry name" value="HTH-TYPE TRANSCRIPTIONAL REGULATOR SUTR"/>
    <property type="match status" value="1"/>
</dbReference>
<evidence type="ECO:0000256" key="3">
    <source>
        <dbReference type="ARBA" id="ARBA00023163"/>
    </source>
</evidence>
<keyword evidence="2 5" id="KW-0238">DNA-binding</keyword>
<dbReference type="GO" id="GO:0005829">
    <property type="term" value="C:cytosol"/>
    <property type="evidence" value="ECO:0007669"/>
    <property type="project" value="TreeGrafter"/>
</dbReference>
<dbReference type="GO" id="GO:0003677">
    <property type="term" value="F:DNA binding"/>
    <property type="evidence" value="ECO:0007669"/>
    <property type="project" value="UniProtKB-KW"/>
</dbReference>
<feature type="domain" description="HTH cro/C1-type" evidence="4">
    <location>
        <begin position="43"/>
        <end position="97"/>
    </location>
</feature>
<dbReference type="Pfam" id="PF01381">
    <property type="entry name" value="HTH_3"/>
    <property type="match status" value="1"/>
</dbReference>
<dbReference type="SMART" id="SM00530">
    <property type="entry name" value="HTH_XRE"/>
    <property type="match status" value="1"/>
</dbReference>